<dbReference type="PANTHER" id="PTHR45763:SF46">
    <property type="entry name" value="AB HYDROLASE-1 DOMAIN-CONTAINING PROTEIN"/>
    <property type="match status" value="1"/>
</dbReference>
<reference evidence="2" key="1">
    <citation type="journal article" date="2020" name="Phytopathology">
        <title>Genome sequence of the chestnut blight fungus Cryphonectria parasitica EP155: A fundamental resource for an archetypical invasive plant pathogen.</title>
        <authorList>
            <person name="Crouch J.A."/>
            <person name="Dawe A."/>
            <person name="Aerts A."/>
            <person name="Barry K."/>
            <person name="Churchill A.C.L."/>
            <person name="Grimwood J."/>
            <person name="Hillman B."/>
            <person name="Milgroom M.G."/>
            <person name="Pangilinan J."/>
            <person name="Smith M."/>
            <person name="Salamov A."/>
            <person name="Schmutz J."/>
            <person name="Yadav J."/>
            <person name="Grigoriev I.V."/>
            <person name="Nuss D."/>
        </authorList>
    </citation>
    <scope>NUCLEOTIDE SEQUENCE</scope>
    <source>
        <strain evidence="2">EP155</strain>
    </source>
</reference>
<dbReference type="Gene3D" id="3.40.50.1820">
    <property type="entry name" value="alpha/beta hydrolase"/>
    <property type="match status" value="1"/>
</dbReference>
<gene>
    <name evidence="2" type="ORF">M406DRAFT_256906</name>
</gene>
<protein>
    <submittedName>
        <fullName evidence="2">Alpha/beta-hydrolase</fullName>
    </submittedName>
</protein>
<evidence type="ECO:0000259" key="1">
    <source>
        <dbReference type="Pfam" id="PF12697"/>
    </source>
</evidence>
<dbReference type="InterPro" id="IPR000073">
    <property type="entry name" value="AB_hydrolase_1"/>
</dbReference>
<sequence length="325" mass="35132">MAVPIETTTRHHTLPDGRILAYGIYGHDSPDAPTLLYLHGFPGSHFEAELFSAPARARGLRIVAPTRPGYSGSTHDPKRTLISFAADVLSLADDLHIRRFAILGLSGGAPFAFACDNSGDTLSPYVISRDRLAGVGILSGLFPLSFGTAGMMLMNRFLLGFVGPYLPRRVVAKTFDLALSKTMRTKSMAELEDMMAKTFKGRPEKDRVVIERDEAGIRTGMINSLRGAMVTSGGPGAAMDAALYGCDWGFSLDELQIGRKGEEGKTSVVAWHGGRDINVPVAMVKRVTESVPAIDLRVDEEEAHISLIVRRADDVLATMAEMLEA</sequence>
<dbReference type="AlphaFoldDB" id="A0A9P4Y3B3"/>
<dbReference type="RefSeq" id="XP_040777153.1">
    <property type="nucleotide sequence ID" value="XM_040917134.1"/>
</dbReference>
<dbReference type="Pfam" id="PF12697">
    <property type="entry name" value="Abhydrolase_6"/>
    <property type="match status" value="1"/>
</dbReference>
<organism evidence="2 3">
    <name type="scientific">Cryphonectria parasitica (strain ATCC 38755 / EP155)</name>
    <dbReference type="NCBI Taxonomy" id="660469"/>
    <lineage>
        <taxon>Eukaryota</taxon>
        <taxon>Fungi</taxon>
        <taxon>Dikarya</taxon>
        <taxon>Ascomycota</taxon>
        <taxon>Pezizomycotina</taxon>
        <taxon>Sordariomycetes</taxon>
        <taxon>Sordariomycetidae</taxon>
        <taxon>Diaporthales</taxon>
        <taxon>Cryphonectriaceae</taxon>
        <taxon>Cryphonectria-Endothia species complex</taxon>
        <taxon>Cryphonectria</taxon>
    </lineage>
</organism>
<comment type="caution">
    <text evidence="2">The sequence shown here is derived from an EMBL/GenBank/DDBJ whole genome shotgun (WGS) entry which is preliminary data.</text>
</comment>
<feature type="domain" description="AB hydrolase-1" evidence="1">
    <location>
        <begin position="35"/>
        <end position="168"/>
    </location>
</feature>
<dbReference type="SUPFAM" id="SSF53474">
    <property type="entry name" value="alpha/beta-Hydrolases"/>
    <property type="match status" value="1"/>
</dbReference>
<proteinExistence type="predicted"/>
<accession>A0A9P4Y3B3</accession>
<evidence type="ECO:0000313" key="3">
    <source>
        <dbReference type="Proteomes" id="UP000803844"/>
    </source>
</evidence>
<dbReference type="OrthoDB" id="294702at2759"/>
<name>A0A9P4Y3B3_CRYP1</name>
<evidence type="ECO:0000313" key="2">
    <source>
        <dbReference type="EMBL" id="KAF3766192.1"/>
    </source>
</evidence>
<dbReference type="GeneID" id="63834263"/>
<dbReference type="EMBL" id="MU032347">
    <property type="protein sequence ID" value="KAF3766192.1"/>
    <property type="molecule type" value="Genomic_DNA"/>
</dbReference>
<dbReference type="PANTHER" id="PTHR45763">
    <property type="entry name" value="HYDROLASE, ALPHA/BETA FOLD FAMILY PROTEIN, EXPRESSED-RELATED"/>
    <property type="match status" value="1"/>
</dbReference>
<keyword evidence="3" id="KW-1185">Reference proteome</keyword>
<dbReference type="InterPro" id="IPR029058">
    <property type="entry name" value="AB_hydrolase_fold"/>
</dbReference>
<dbReference type="Proteomes" id="UP000803844">
    <property type="component" value="Unassembled WGS sequence"/>
</dbReference>